<protein>
    <recommendedName>
        <fullName evidence="1">Glycoside hydrolase 123 catalytic domain-containing protein</fullName>
    </recommendedName>
</protein>
<organism evidence="2 3">
    <name type="scientific">Hungatella hathewayi DSM 13479</name>
    <dbReference type="NCBI Taxonomy" id="566550"/>
    <lineage>
        <taxon>Bacteria</taxon>
        <taxon>Bacillati</taxon>
        <taxon>Bacillota</taxon>
        <taxon>Clostridia</taxon>
        <taxon>Lachnospirales</taxon>
        <taxon>Lachnospiraceae</taxon>
        <taxon>Hungatella</taxon>
    </lineage>
</organism>
<name>D3APE4_9FIRM</name>
<evidence type="ECO:0000259" key="1">
    <source>
        <dbReference type="Pfam" id="PF13320"/>
    </source>
</evidence>
<dbReference type="Proteomes" id="UP000004968">
    <property type="component" value="Unassembled WGS sequence"/>
</dbReference>
<evidence type="ECO:0000313" key="2">
    <source>
        <dbReference type="EMBL" id="EFC96305.1"/>
    </source>
</evidence>
<proteinExistence type="predicted"/>
<dbReference type="InterPro" id="IPR025150">
    <property type="entry name" value="GH123_cat"/>
</dbReference>
<gene>
    <name evidence="2" type="ORF">CLOSTHATH_05496</name>
</gene>
<feature type="non-terminal residue" evidence="2">
    <location>
        <position position="527"/>
    </location>
</feature>
<dbReference type="HOGENOM" id="CLU_036180_0_0_9"/>
<feature type="domain" description="Glycoside hydrolase 123 catalytic" evidence="1">
    <location>
        <begin position="174"/>
        <end position="502"/>
    </location>
</feature>
<dbReference type="EMBL" id="ACIO01000576">
    <property type="protein sequence ID" value="EFC96305.1"/>
    <property type="molecule type" value="Genomic_DNA"/>
</dbReference>
<dbReference type="Pfam" id="PF13320">
    <property type="entry name" value="GH123_cat"/>
    <property type="match status" value="1"/>
</dbReference>
<evidence type="ECO:0000313" key="3">
    <source>
        <dbReference type="Proteomes" id="UP000004968"/>
    </source>
</evidence>
<comment type="caution">
    <text evidence="2">The sequence shown here is derived from an EMBL/GenBank/DDBJ whole genome shotgun (WGS) entry which is preliminary data.</text>
</comment>
<dbReference type="RefSeq" id="WP_006775918.1">
    <property type="nucleotide sequence ID" value="NZ_GG667756.1"/>
</dbReference>
<reference evidence="2 3" key="1">
    <citation type="submission" date="2010-01" db="EMBL/GenBank/DDBJ databases">
        <authorList>
            <person name="Weinstock G."/>
            <person name="Sodergren E."/>
            <person name="Clifton S."/>
            <person name="Fulton L."/>
            <person name="Fulton B."/>
            <person name="Courtney L."/>
            <person name="Fronick C."/>
            <person name="Harrison M."/>
            <person name="Strong C."/>
            <person name="Farmer C."/>
            <person name="Delahaunty K."/>
            <person name="Markovic C."/>
            <person name="Hall O."/>
            <person name="Minx P."/>
            <person name="Tomlinson C."/>
            <person name="Mitreva M."/>
            <person name="Nelson J."/>
            <person name="Hou S."/>
            <person name="Wollam A."/>
            <person name="Pepin K.H."/>
            <person name="Johnson M."/>
            <person name="Bhonagiri V."/>
            <person name="Nash W.E."/>
            <person name="Warren W."/>
            <person name="Chinwalla A."/>
            <person name="Mardis E.R."/>
            <person name="Wilson R.K."/>
        </authorList>
    </citation>
    <scope>NUCLEOTIDE SEQUENCE [LARGE SCALE GENOMIC DNA]</scope>
    <source>
        <strain evidence="2 3">DSM 13479</strain>
    </source>
</reference>
<sequence length="527" mass="60888">MSDINSMHQFKLVSCLQKVFPDEEPRYSPECQKITTLKGETVSFQMAFRGSGFLKEIVRVECISPIADSIRIRSVENVPVGRACNDQVDDNYLRTEAGMYPDLLRELDQGIVSISPNQWRSLWIDVEATVDMKAGNYPIKLRVTKENEVIGTVKTEIIIYDAVLPKQKIMHTEWMHADCLADYYKVEPFSEEHWRILDHFFELYVKRGGNMMLTPMFTPPLDIALGGERTTVQLVGVKKNGNTYEFDFSKMKRWIDLCIQHGIEYFEMSHLFSQWGARYAPKIIAEVNGEQRQIFGWHTPAVGEYTEFLNIYLPQLRSHLEEWGISEKTYFHLSDEPGANDVTSYKAARDSVDSLLKGFHTFDALSDFEFYRQGLVDKPVPGNNEIAEFLEHGVDNMWVYYCTMQYLDVSNRFMAMPSARNRIYGLQIYKYDIIGILHWGYNFYNSQWSTRHINPYEVTDADYGFPAGDSFLVYPGEDGYPEESIRGMVLNEALNDLRACQLLEALTSKEYVLGILEEFLAEPLTFT</sequence>
<accession>D3APE4</accession>
<dbReference type="AlphaFoldDB" id="D3APE4"/>